<sequence length="251" mass="27777">MAGHSKWNNIKRRKESQDTKRAKVFTKISTEIFAAVRESGDDPQTNLRLRLALSKAKAENMPNDNIERTIKKALGEEGGVTYEELTYEGYGPGGAAVMVKVLTDNKNRSAANVRLAFNKNGGNLGENGCVSFLFQRKGVLAIDKESAGGEEEDLMLDAIEAGAAEVEVLGESYELLTDPEDFESVKNALEKSEYTFKTAEVTMVPTTMSELGDNDAEKMIKLIDALEDNDDVQSVYHNFQIDQKQLDRLEV</sequence>
<dbReference type="SUPFAM" id="SSF75625">
    <property type="entry name" value="YebC-like"/>
    <property type="match status" value="1"/>
</dbReference>
<dbReference type="NCBIfam" id="NF001030">
    <property type="entry name" value="PRK00110.1"/>
    <property type="match status" value="1"/>
</dbReference>
<dbReference type="InterPro" id="IPR002876">
    <property type="entry name" value="Transcrip_reg_TACO1-like"/>
</dbReference>
<comment type="caution">
    <text evidence="10">The sequence shown here is derived from an EMBL/GenBank/DDBJ whole genome shotgun (WGS) entry which is preliminary data.</text>
</comment>
<evidence type="ECO:0000256" key="5">
    <source>
        <dbReference type="ARBA" id="ARBA00023163"/>
    </source>
</evidence>
<dbReference type="HAMAP" id="MF_00693">
    <property type="entry name" value="Transcrip_reg_TACO1"/>
    <property type="match status" value="1"/>
</dbReference>
<protein>
    <recommendedName>
        <fullName evidence="6">Probable transcriptional regulatory protein ACFPU1_12165</fullName>
    </recommendedName>
</protein>
<dbReference type="GO" id="GO:0003677">
    <property type="term" value="F:DNA binding"/>
    <property type="evidence" value="ECO:0007669"/>
    <property type="project" value="UniProtKB-KW"/>
</dbReference>
<keyword evidence="3 6" id="KW-0805">Transcription regulation</keyword>
<dbReference type="InterPro" id="IPR026564">
    <property type="entry name" value="Transcrip_reg_TACO1-like_dom3"/>
</dbReference>
<organism evidence="10 11">
    <name type="scientific">Thalassorhabdus alkalitolerans</name>
    <dbReference type="NCBI Taxonomy" id="2282697"/>
    <lineage>
        <taxon>Bacteria</taxon>
        <taxon>Bacillati</taxon>
        <taxon>Bacillota</taxon>
        <taxon>Bacilli</taxon>
        <taxon>Bacillales</taxon>
        <taxon>Bacillaceae</taxon>
        <taxon>Thalassorhabdus</taxon>
    </lineage>
</organism>
<dbReference type="Gene3D" id="3.30.70.980">
    <property type="match status" value="2"/>
</dbReference>
<feature type="domain" description="TACO1/YebC-like second and third" evidence="8">
    <location>
        <begin position="82"/>
        <end position="239"/>
    </location>
</feature>
<evidence type="ECO:0000256" key="3">
    <source>
        <dbReference type="ARBA" id="ARBA00023015"/>
    </source>
</evidence>
<dbReference type="RefSeq" id="WP_385941458.1">
    <property type="nucleotide sequence ID" value="NZ_JBHSOZ010000005.1"/>
</dbReference>
<comment type="similarity">
    <text evidence="1 6">Belongs to the TACO1 family.</text>
</comment>
<dbReference type="Pfam" id="PF20772">
    <property type="entry name" value="TACO1_YebC_N"/>
    <property type="match status" value="1"/>
</dbReference>
<dbReference type="EMBL" id="JBHSOZ010000005">
    <property type="protein sequence ID" value="MFC5713540.1"/>
    <property type="molecule type" value="Genomic_DNA"/>
</dbReference>
<dbReference type="Proteomes" id="UP001596142">
    <property type="component" value="Unassembled WGS sequence"/>
</dbReference>
<dbReference type="InterPro" id="IPR017856">
    <property type="entry name" value="Integrase-like_N"/>
</dbReference>
<feature type="domain" description="TACO1/YebC-like N-terminal" evidence="9">
    <location>
        <begin position="5"/>
        <end position="76"/>
    </location>
</feature>
<evidence type="ECO:0000259" key="8">
    <source>
        <dbReference type="Pfam" id="PF01709"/>
    </source>
</evidence>
<dbReference type="NCBIfam" id="NF009044">
    <property type="entry name" value="PRK12378.1"/>
    <property type="match status" value="1"/>
</dbReference>
<accession>A0ABW0YQA5</accession>
<proteinExistence type="inferred from homology"/>
<evidence type="ECO:0000256" key="1">
    <source>
        <dbReference type="ARBA" id="ARBA00008724"/>
    </source>
</evidence>
<evidence type="ECO:0000313" key="11">
    <source>
        <dbReference type="Proteomes" id="UP001596142"/>
    </source>
</evidence>
<evidence type="ECO:0000256" key="2">
    <source>
        <dbReference type="ARBA" id="ARBA00022490"/>
    </source>
</evidence>
<evidence type="ECO:0000256" key="6">
    <source>
        <dbReference type="HAMAP-Rule" id="MF_00693"/>
    </source>
</evidence>
<dbReference type="InterPro" id="IPR049083">
    <property type="entry name" value="TACO1_YebC_N"/>
</dbReference>
<dbReference type="InterPro" id="IPR029072">
    <property type="entry name" value="YebC-like"/>
</dbReference>
<evidence type="ECO:0000313" key="10">
    <source>
        <dbReference type="EMBL" id="MFC5713540.1"/>
    </source>
</evidence>
<comment type="subcellular location">
    <subcellularLocation>
        <location evidence="6">Cytoplasm</location>
    </subcellularLocation>
</comment>
<dbReference type="InterPro" id="IPR048300">
    <property type="entry name" value="TACO1_YebC-like_2nd/3rd_dom"/>
</dbReference>
<feature type="region of interest" description="Disordered" evidence="7">
    <location>
        <begin position="1"/>
        <end position="21"/>
    </location>
</feature>
<gene>
    <name evidence="10" type="ORF">ACFPU1_12165</name>
</gene>
<dbReference type="Gene3D" id="1.10.10.200">
    <property type="match status" value="1"/>
</dbReference>
<keyword evidence="11" id="KW-1185">Reference proteome</keyword>
<evidence type="ECO:0000259" key="9">
    <source>
        <dbReference type="Pfam" id="PF20772"/>
    </source>
</evidence>
<dbReference type="PANTHER" id="PTHR12532:SF6">
    <property type="entry name" value="TRANSCRIPTIONAL REGULATORY PROTEIN YEBC-RELATED"/>
    <property type="match status" value="1"/>
</dbReference>
<name>A0ABW0YQA5_9BACI</name>
<reference evidence="11" key="1">
    <citation type="journal article" date="2019" name="Int. J. Syst. Evol. Microbiol.">
        <title>The Global Catalogue of Microorganisms (GCM) 10K type strain sequencing project: providing services to taxonomists for standard genome sequencing and annotation.</title>
        <authorList>
            <consortium name="The Broad Institute Genomics Platform"/>
            <consortium name="The Broad Institute Genome Sequencing Center for Infectious Disease"/>
            <person name="Wu L."/>
            <person name="Ma J."/>
        </authorList>
    </citation>
    <scope>NUCLEOTIDE SEQUENCE [LARGE SCALE GENOMIC DNA]</scope>
    <source>
        <strain evidence="11">CECT 7184</strain>
    </source>
</reference>
<keyword evidence="4 6" id="KW-0238">DNA-binding</keyword>
<dbReference type="Pfam" id="PF01709">
    <property type="entry name" value="Transcrip_reg"/>
    <property type="match status" value="1"/>
</dbReference>
<evidence type="ECO:0000256" key="7">
    <source>
        <dbReference type="SAM" id="MobiDB-lite"/>
    </source>
</evidence>
<keyword evidence="5 6" id="KW-0804">Transcription</keyword>
<keyword evidence="2 6" id="KW-0963">Cytoplasm</keyword>
<dbReference type="NCBIfam" id="TIGR01033">
    <property type="entry name" value="YebC/PmpR family DNA-binding transcriptional regulator"/>
    <property type="match status" value="1"/>
</dbReference>
<evidence type="ECO:0000256" key="4">
    <source>
        <dbReference type="ARBA" id="ARBA00023125"/>
    </source>
</evidence>
<dbReference type="PANTHER" id="PTHR12532">
    <property type="entry name" value="TRANSLATIONAL ACTIVATOR OF CYTOCHROME C OXIDASE 1"/>
    <property type="match status" value="1"/>
</dbReference>